<comment type="catalytic activity">
    <reaction evidence="12">
        <text>L-proline(in) + Na(+)(in) = L-proline(out) + Na(+)(out)</text>
        <dbReference type="Rhea" id="RHEA:28967"/>
        <dbReference type="ChEBI" id="CHEBI:29101"/>
        <dbReference type="ChEBI" id="CHEBI:60039"/>
    </reaction>
</comment>
<dbReference type="Gene3D" id="1.20.1730.10">
    <property type="entry name" value="Sodium/glucose cotransporter"/>
    <property type="match status" value="1"/>
</dbReference>
<evidence type="ECO:0000256" key="4">
    <source>
        <dbReference type="ARBA" id="ARBA00022475"/>
    </source>
</evidence>
<dbReference type="EMBL" id="DRHY01000003">
    <property type="protein sequence ID" value="HEC72762.1"/>
    <property type="molecule type" value="Genomic_DNA"/>
</dbReference>
<evidence type="ECO:0000256" key="2">
    <source>
        <dbReference type="ARBA" id="ARBA00006434"/>
    </source>
</evidence>
<gene>
    <name evidence="15" type="ORF">ENI26_00125</name>
</gene>
<evidence type="ECO:0000256" key="3">
    <source>
        <dbReference type="ARBA" id="ARBA00022448"/>
    </source>
</evidence>
<evidence type="ECO:0000256" key="8">
    <source>
        <dbReference type="ARBA" id="ARBA00023053"/>
    </source>
</evidence>
<evidence type="ECO:0000256" key="6">
    <source>
        <dbReference type="ARBA" id="ARBA00022847"/>
    </source>
</evidence>
<dbReference type="PANTHER" id="PTHR48086:SF3">
    <property type="entry name" value="SODIUM_PROLINE SYMPORTER"/>
    <property type="match status" value="1"/>
</dbReference>
<dbReference type="PROSITE" id="PS00457">
    <property type="entry name" value="NA_SOLUT_SYMP_2"/>
    <property type="match status" value="1"/>
</dbReference>
<keyword evidence="7 14" id="KW-1133">Transmembrane helix</keyword>
<feature type="transmembrane region" description="Helical" evidence="14">
    <location>
        <begin position="114"/>
        <end position="140"/>
    </location>
</feature>
<evidence type="ECO:0000256" key="9">
    <source>
        <dbReference type="ARBA" id="ARBA00023065"/>
    </source>
</evidence>
<dbReference type="GO" id="GO:0015293">
    <property type="term" value="F:symporter activity"/>
    <property type="evidence" value="ECO:0007669"/>
    <property type="project" value="UniProtKB-KW"/>
</dbReference>
<accession>A0A7C1VNM8</accession>
<keyword evidence="9" id="KW-0406">Ion transport</keyword>
<evidence type="ECO:0000256" key="7">
    <source>
        <dbReference type="ARBA" id="ARBA00022989"/>
    </source>
</evidence>
<feature type="transmembrane region" description="Helical" evidence="14">
    <location>
        <begin position="298"/>
        <end position="322"/>
    </location>
</feature>
<feature type="transmembrane region" description="Helical" evidence="14">
    <location>
        <begin position="179"/>
        <end position="201"/>
    </location>
</feature>
<dbReference type="PANTHER" id="PTHR48086">
    <property type="entry name" value="SODIUM/PROLINE SYMPORTER-RELATED"/>
    <property type="match status" value="1"/>
</dbReference>
<reference evidence="15" key="1">
    <citation type="journal article" date="2020" name="mSystems">
        <title>Genome- and Community-Level Interaction Insights into Carbon Utilization and Element Cycling Functions of Hydrothermarchaeota in Hydrothermal Sediment.</title>
        <authorList>
            <person name="Zhou Z."/>
            <person name="Liu Y."/>
            <person name="Xu W."/>
            <person name="Pan J."/>
            <person name="Luo Z.H."/>
            <person name="Li M."/>
        </authorList>
    </citation>
    <scope>NUCLEOTIDE SEQUENCE [LARGE SCALE GENOMIC DNA]</scope>
    <source>
        <strain evidence="15">HyVt-380</strain>
    </source>
</reference>
<proteinExistence type="inferred from homology"/>
<evidence type="ECO:0000256" key="14">
    <source>
        <dbReference type="SAM" id="Phobius"/>
    </source>
</evidence>
<dbReference type="GO" id="GO:0005886">
    <property type="term" value="C:plasma membrane"/>
    <property type="evidence" value="ECO:0007669"/>
    <property type="project" value="UniProtKB-SubCell"/>
</dbReference>
<keyword evidence="8" id="KW-0915">Sodium</keyword>
<organism evidence="15">
    <name type="scientific">Methylophaga aminisulfidivorans</name>
    <dbReference type="NCBI Taxonomy" id="230105"/>
    <lineage>
        <taxon>Bacteria</taxon>
        <taxon>Pseudomonadati</taxon>
        <taxon>Pseudomonadota</taxon>
        <taxon>Gammaproteobacteria</taxon>
        <taxon>Thiotrichales</taxon>
        <taxon>Piscirickettsiaceae</taxon>
        <taxon>Methylophaga</taxon>
    </lineage>
</organism>
<keyword evidence="5 14" id="KW-0812">Transmembrane</keyword>
<dbReference type="InterPro" id="IPR038377">
    <property type="entry name" value="Na/Glc_symporter_sf"/>
</dbReference>
<dbReference type="GO" id="GO:0046942">
    <property type="term" value="P:carboxylic acid transport"/>
    <property type="evidence" value="ECO:0007669"/>
    <property type="project" value="UniProtKB-ARBA"/>
</dbReference>
<feature type="transmembrane region" description="Helical" evidence="14">
    <location>
        <begin position="379"/>
        <end position="404"/>
    </location>
</feature>
<comment type="caution">
    <text evidence="15">The sequence shown here is derived from an EMBL/GenBank/DDBJ whole genome shotgun (WGS) entry which is preliminary data.</text>
</comment>
<keyword evidence="6" id="KW-0769">Symport</keyword>
<comment type="similarity">
    <text evidence="2 13">Belongs to the sodium:solute symporter (SSF) (TC 2.A.21) family.</text>
</comment>
<evidence type="ECO:0000256" key="13">
    <source>
        <dbReference type="RuleBase" id="RU362091"/>
    </source>
</evidence>
<feature type="transmembrane region" description="Helical" evidence="14">
    <location>
        <begin position="146"/>
        <end position="167"/>
    </location>
</feature>
<feature type="transmembrane region" description="Helical" evidence="14">
    <location>
        <begin position="411"/>
        <end position="430"/>
    </location>
</feature>
<dbReference type="Pfam" id="PF00474">
    <property type="entry name" value="SSF"/>
    <property type="match status" value="1"/>
</dbReference>
<dbReference type="GO" id="GO:0006814">
    <property type="term" value="P:sodium ion transport"/>
    <property type="evidence" value="ECO:0007669"/>
    <property type="project" value="UniProtKB-KW"/>
</dbReference>
<dbReference type="CDD" id="cd10322">
    <property type="entry name" value="SLC5sbd"/>
    <property type="match status" value="1"/>
</dbReference>
<name>A0A7C1VNM8_9GAMM</name>
<dbReference type="InterPro" id="IPR018212">
    <property type="entry name" value="Na/solute_symporter_CS"/>
</dbReference>
<keyword evidence="4" id="KW-1003">Cell membrane</keyword>
<feature type="transmembrane region" description="Helical" evidence="14">
    <location>
        <begin position="228"/>
        <end position="252"/>
    </location>
</feature>
<protein>
    <submittedName>
        <fullName evidence="15">Sodium:solute symporter family protein</fullName>
    </submittedName>
</protein>
<keyword evidence="11" id="KW-0739">Sodium transport</keyword>
<feature type="transmembrane region" description="Helical" evidence="14">
    <location>
        <begin position="264"/>
        <end position="286"/>
    </location>
</feature>
<evidence type="ECO:0000313" key="15">
    <source>
        <dbReference type="EMBL" id="HEC72762.1"/>
    </source>
</evidence>
<evidence type="ECO:0000256" key="5">
    <source>
        <dbReference type="ARBA" id="ARBA00022692"/>
    </source>
</evidence>
<evidence type="ECO:0000256" key="11">
    <source>
        <dbReference type="ARBA" id="ARBA00023201"/>
    </source>
</evidence>
<comment type="subcellular location">
    <subcellularLocation>
        <location evidence="1">Cell membrane</location>
        <topology evidence="1">Multi-pass membrane protein</topology>
    </subcellularLocation>
</comment>
<dbReference type="PROSITE" id="PS50283">
    <property type="entry name" value="NA_SOLUT_SYMP_3"/>
    <property type="match status" value="1"/>
</dbReference>
<feature type="transmembrane region" description="Helical" evidence="14">
    <location>
        <begin position="354"/>
        <end position="373"/>
    </location>
</feature>
<dbReference type="InterPro" id="IPR001734">
    <property type="entry name" value="Na/solute_symporter"/>
</dbReference>
<evidence type="ECO:0000256" key="10">
    <source>
        <dbReference type="ARBA" id="ARBA00023136"/>
    </source>
</evidence>
<dbReference type="InterPro" id="IPR050277">
    <property type="entry name" value="Sodium:Solute_Symporter"/>
</dbReference>
<keyword evidence="10 14" id="KW-0472">Membrane</keyword>
<dbReference type="AlphaFoldDB" id="A0A7C1VNM8"/>
<evidence type="ECO:0000256" key="1">
    <source>
        <dbReference type="ARBA" id="ARBA00004651"/>
    </source>
</evidence>
<evidence type="ECO:0000256" key="12">
    <source>
        <dbReference type="ARBA" id="ARBA00033708"/>
    </source>
</evidence>
<dbReference type="Proteomes" id="UP000886384">
    <property type="component" value="Unassembled WGS sequence"/>
</dbReference>
<keyword evidence="3" id="KW-0813">Transport</keyword>
<feature type="transmembrane region" description="Helical" evidence="14">
    <location>
        <begin position="51"/>
        <end position="81"/>
    </location>
</feature>
<feature type="transmembrane region" description="Helical" evidence="14">
    <location>
        <begin position="436"/>
        <end position="461"/>
    </location>
</feature>
<sequence>MALFFALIIYILHRIKQTDDSFTEYAVAGRSFGAKYQAMSFLNTWYPGSMFTAFAGMAAASGVISFYVLTYSLLTVVLMYIMARPVWIWGKAFDLRTQPDLFALRYNSQHIRTVTAVIGILSGIPWLILGMQALGVMFVYLSFGSLSYSLAVILGVVVIAVRQFWTVRLGMRGVVVSDMFQGIVAYIIGSAIMVGLIAWMIGTKDISLNSLGTDKFSIPSIDSEQGPLWLFSLVLTGAIGGWCWPYIFVRLFTADGVQSLKKSAAIAVPLSLLFGISLLIFGMLASQLPSVGEHAEDVWFIATEQAGGALLLGIAGVIVLAATMGHTDGNIQAYGAQIANDLIGNYWSLTQRQLIIIAKIGMVILTAVSAWLATLTLPALFALAVMAYQGIIQIAVPQFMGLFWKRGNKQGAIAGMVIGFATAVILEFNFPESLPWAYGLTSGALALTVNFTVYVALAYLIPHSKDEEKRIEELFQIAGDQHNVPTTIVNTSQPTSDRAS</sequence>